<evidence type="ECO:0000256" key="8">
    <source>
        <dbReference type="SAM" id="Phobius"/>
    </source>
</evidence>
<dbReference type="InterPro" id="IPR000515">
    <property type="entry name" value="MetI-like"/>
</dbReference>
<gene>
    <name evidence="10" type="ORF">EXIGUO9Y_360185</name>
</gene>
<dbReference type="CDD" id="cd06261">
    <property type="entry name" value="TM_PBP2"/>
    <property type="match status" value="1"/>
</dbReference>
<feature type="transmembrane region" description="Helical" evidence="8">
    <location>
        <begin position="46"/>
        <end position="70"/>
    </location>
</feature>
<protein>
    <submittedName>
        <fullName evidence="10">ABC transporter permease</fullName>
    </submittedName>
</protein>
<feature type="transmembrane region" description="Helical" evidence="8">
    <location>
        <begin position="82"/>
        <end position="102"/>
    </location>
</feature>
<keyword evidence="3" id="KW-0813">Transport</keyword>
<evidence type="ECO:0000259" key="9">
    <source>
        <dbReference type="PROSITE" id="PS50928"/>
    </source>
</evidence>
<evidence type="ECO:0000313" key="11">
    <source>
        <dbReference type="Proteomes" id="UP000439752"/>
    </source>
</evidence>
<sequence>MWRGNPYPAVFLIAGMVLYGLFISVSMTTVADYRALLSDTVFLESIVLSLYVALSSTLLSLGIGVGLAQFFSRRGGIAEQILALPLFIPHLGAAYLAILYFSNVPMIGPHETNHFSIILTYVYKETPFIFFYLIPVFRRLDHRYEELGQLLGLSRIHRFWHGKGVFILFPALEASFIVFAFVLFAYEVPALLGVTYPKMIGVYVFDLYTQGDLSQQPTAFAISVVLTTLLFMMLAVFTWWIRPITERISKGRIE</sequence>
<keyword evidence="5 8" id="KW-0812">Transmembrane</keyword>
<dbReference type="PANTHER" id="PTHR42929">
    <property type="entry name" value="INNER MEMBRANE ABC TRANSPORTER PERMEASE PROTEIN YDCU-RELATED-RELATED"/>
    <property type="match status" value="1"/>
</dbReference>
<comment type="similarity">
    <text evidence="2">Belongs to the binding-protein-dependent transport system permease family. CysTW subfamily.</text>
</comment>
<evidence type="ECO:0000256" key="4">
    <source>
        <dbReference type="ARBA" id="ARBA00022475"/>
    </source>
</evidence>
<dbReference type="PANTHER" id="PTHR42929:SF1">
    <property type="entry name" value="INNER MEMBRANE ABC TRANSPORTER PERMEASE PROTEIN YDCU-RELATED"/>
    <property type="match status" value="1"/>
</dbReference>
<keyword evidence="4" id="KW-1003">Cell membrane</keyword>
<evidence type="ECO:0000256" key="3">
    <source>
        <dbReference type="ARBA" id="ARBA00022448"/>
    </source>
</evidence>
<evidence type="ECO:0000313" key="10">
    <source>
        <dbReference type="EMBL" id="VWX37908.1"/>
    </source>
</evidence>
<evidence type="ECO:0000256" key="2">
    <source>
        <dbReference type="ARBA" id="ARBA00007069"/>
    </source>
</evidence>
<keyword evidence="7 8" id="KW-0472">Membrane</keyword>
<feature type="transmembrane region" description="Helical" evidence="8">
    <location>
        <begin position="7"/>
        <end position="26"/>
    </location>
</feature>
<comment type="subcellular location">
    <subcellularLocation>
        <location evidence="1">Cell membrane</location>
        <topology evidence="1">Multi-pass membrane protein</topology>
    </subcellularLocation>
</comment>
<proteinExistence type="inferred from homology"/>
<evidence type="ECO:0000256" key="7">
    <source>
        <dbReference type="ARBA" id="ARBA00023136"/>
    </source>
</evidence>
<dbReference type="InterPro" id="IPR035906">
    <property type="entry name" value="MetI-like_sf"/>
</dbReference>
<accession>A0A653IF69</accession>
<evidence type="ECO:0000256" key="1">
    <source>
        <dbReference type="ARBA" id="ARBA00004651"/>
    </source>
</evidence>
<evidence type="ECO:0000256" key="5">
    <source>
        <dbReference type="ARBA" id="ARBA00022692"/>
    </source>
</evidence>
<keyword evidence="6 8" id="KW-1133">Transmembrane helix</keyword>
<dbReference type="GO" id="GO:0005886">
    <property type="term" value="C:plasma membrane"/>
    <property type="evidence" value="ECO:0007669"/>
    <property type="project" value="UniProtKB-SubCell"/>
</dbReference>
<organism evidence="10 11">
    <name type="scientific">Exiguobacterium oxidotolerans</name>
    <dbReference type="NCBI Taxonomy" id="223958"/>
    <lineage>
        <taxon>Bacteria</taxon>
        <taxon>Bacillati</taxon>
        <taxon>Bacillota</taxon>
        <taxon>Bacilli</taxon>
        <taxon>Bacillales</taxon>
        <taxon>Bacillales Family XII. Incertae Sedis</taxon>
        <taxon>Exiguobacterium</taxon>
    </lineage>
</organism>
<dbReference type="Gene3D" id="1.10.3720.10">
    <property type="entry name" value="MetI-like"/>
    <property type="match status" value="1"/>
</dbReference>
<dbReference type="PROSITE" id="PS50928">
    <property type="entry name" value="ABC_TM1"/>
    <property type="match status" value="1"/>
</dbReference>
<name>A0A653IF69_9BACL</name>
<dbReference type="SUPFAM" id="SSF161098">
    <property type="entry name" value="MetI-like"/>
    <property type="match status" value="1"/>
</dbReference>
<feature type="transmembrane region" description="Helical" evidence="8">
    <location>
        <begin position="114"/>
        <end position="134"/>
    </location>
</feature>
<dbReference type="Proteomes" id="UP000439752">
    <property type="component" value="Unassembled WGS sequence"/>
</dbReference>
<keyword evidence="11" id="KW-1185">Reference proteome</keyword>
<feature type="transmembrane region" description="Helical" evidence="8">
    <location>
        <begin position="219"/>
        <end position="241"/>
    </location>
</feature>
<dbReference type="RefSeq" id="WP_159173786.1">
    <property type="nucleotide sequence ID" value="NZ_LR732312.1"/>
</dbReference>
<dbReference type="AlphaFoldDB" id="A0A653IF69"/>
<dbReference type="GO" id="GO:0055085">
    <property type="term" value="P:transmembrane transport"/>
    <property type="evidence" value="ECO:0007669"/>
    <property type="project" value="InterPro"/>
</dbReference>
<evidence type="ECO:0000256" key="6">
    <source>
        <dbReference type="ARBA" id="ARBA00022989"/>
    </source>
</evidence>
<dbReference type="EMBL" id="CABWKQ010000030">
    <property type="protein sequence ID" value="VWX37908.1"/>
    <property type="molecule type" value="Genomic_DNA"/>
</dbReference>
<feature type="domain" description="ABC transmembrane type-1" evidence="9">
    <location>
        <begin position="46"/>
        <end position="237"/>
    </location>
</feature>
<feature type="transmembrane region" description="Helical" evidence="8">
    <location>
        <begin position="165"/>
        <end position="186"/>
    </location>
</feature>
<reference evidence="10 11" key="1">
    <citation type="submission" date="2019-10" db="EMBL/GenBank/DDBJ databases">
        <authorList>
            <person name="Karimi E."/>
        </authorList>
    </citation>
    <scope>NUCLEOTIDE SEQUENCE [LARGE SCALE GENOMIC DNA]</scope>
    <source>
        <strain evidence="10">Exiguobacterium sp. 9Y</strain>
    </source>
</reference>